<evidence type="ECO:0000313" key="3">
    <source>
        <dbReference type="Proteomes" id="UP000546126"/>
    </source>
</evidence>
<dbReference type="Proteomes" id="UP000546126">
    <property type="component" value="Unassembled WGS sequence"/>
</dbReference>
<evidence type="ECO:0000256" key="1">
    <source>
        <dbReference type="SAM" id="Phobius"/>
    </source>
</evidence>
<dbReference type="EMBL" id="JABWGO010000013">
    <property type="protein sequence ID" value="NUW45855.1"/>
    <property type="molecule type" value="Genomic_DNA"/>
</dbReference>
<gene>
    <name evidence="2" type="ORF">HT134_37935</name>
</gene>
<keyword evidence="1" id="KW-1133">Transmembrane helix</keyword>
<organism evidence="2 3">
    <name type="scientific">Nonomuraea rhodomycinica</name>
    <dbReference type="NCBI Taxonomy" id="1712872"/>
    <lineage>
        <taxon>Bacteria</taxon>
        <taxon>Bacillati</taxon>
        <taxon>Actinomycetota</taxon>
        <taxon>Actinomycetes</taxon>
        <taxon>Streptosporangiales</taxon>
        <taxon>Streptosporangiaceae</taxon>
        <taxon>Nonomuraea</taxon>
    </lineage>
</organism>
<dbReference type="AlphaFoldDB" id="A0A7Y6IX86"/>
<dbReference type="RefSeq" id="WP_175605314.1">
    <property type="nucleotide sequence ID" value="NZ_JABWGO010000013.1"/>
</dbReference>
<reference evidence="2 3" key="1">
    <citation type="submission" date="2020-06" db="EMBL/GenBank/DDBJ databases">
        <authorList>
            <person name="Chanama M."/>
        </authorList>
    </citation>
    <scope>NUCLEOTIDE SEQUENCE [LARGE SCALE GENOMIC DNA]</scope>
    <source>
        <strain evidence="2 3">TBRC6557</strain>
    </source>
</reference>
<evidence type="ECO:0000313" key="2">
    <source>
        <dbReference type="EMBL" id="NUW45855.1"/>
    </source>
</evidence>
<proteinExistence type="predicted"/>
<keyword evidence="3" id="KW-1185">Reference proteome</keyword>
<dbReference type="NCBIfam" id="NF033632">
    <property type="entry name" value="SLATT_4"/>
    <property type="match status" value="1"/>
</dbReference>
<comment type="caution">
    <text evidence="2">The sequence shown here is derived from an EMBL/GenBank/DDBJ whole genome shotgun (WGS) entry which is preliminary data.</text>
</comment>
<sequence>MAISDEHALRGSFAEELERLQRNVDASARVQFLRARRWDGSGTLLNVLTALLAGLAGVSTLAEVAGTLLSGILALAAAGLAAVATAAGAERKGAASAAAGNAYIEVRDAIRHVRLFDLPRLPIDDIRAELLQLTERVHAINKSAPVAGELVRRAVQRAIEREARPGEETSTT</sequence>
<accession>A0A7Y6IX86</accession>
<protein>
    <submittedName>
        <fullName evidence="2">SLATT domain-containing protein</fullName>
    </submittedName>
</protein>
<feature type="transmembrane region" description="Helical" evidence="1">
    <location>
        <begin position="68"/>
        <end position="89"/>
    </location>
</feature>
<feature type="transmembrane region" description="Helical" evidence="1">
    <location>
        <begin position="43"/>
        <end position="62"/>
    </location>
</feature>
<keyword evidence="1" id="KW-0472">Membrane</keyword>
<name>A0A7Y6IX86_9ACTN</name>
<keyword evidence="1" id="KW-0812">Transmembrane</keyword>